<keyword evidence="4" id="KW-1185">Reference proteome</keyword>
<keyword evidence="1" id="KW-0863">Zinc-finger</keyword>
<dbReference type="RefSeq" id="WP_130290750.1">
    <property type="nucleotide sequence ID" value="NZ_SHKL01000001.1"/>
</dbReference>
<proteinExistence type="predicted"/>
<evidence type="ECO:0000313" key="4">
    <source>
        <dbReference type="Proteomes" id="UP000291591"/>
    </source>
</evidence>
<evidence type="ECO:0000256" key="1">
    <source>
        <dbReference type="PROSITE-ProRule" id="PRU00325"/>
    </source>
</evidence>
<dbReference type="AlphaFoldDB" id="A0A4Q7V1I1"/>
<evidence type="ECO:0000259" key="2">
    <source>
        <dbReference type="PROSITE" id="PS50966"/>
    </source>
</evidence>
<dbReference type="EMBL" id="SHKL01000001">
    <property type="protein sequence ID" value="RZT86453.1"/>
    <property type="molecule type" value="Genomic_DNA"/>
</dbReference>
<dbReference type="GO" id="GO:0008270">
    <property type="term" value="F:zinc ion binding"/>
    <property type="evidence" value="ECO:0007669"/>
    <property type="project" value="UniProtKB-KW"/>
</dbReference>
<accession>A0A4Q7V1I1</accession>
<comment type="caution">
    <text evidence="3">The sequence shown here is derived from an EMBL/GenBank/DDBJ whole genome shotgun (WGS) entry which is preliminary data.</text>
</comment>
<keyword evidence="1" id="KW-0479">Metal-binding</keyword>
<dbReference type="InterPro" id="IPR007527">
    <property type="entry name" value="Znf_SWIM"/>
</dbReference>
<dbReference type="OrthoDB" id="188274at2"/>
<dbReference type="Pfam" id="PF04434">
    <property type="entry name" value="SWIM"/>
    <property type="match status" value="1"/>
</dbReference>
<keyword evidence="1" id="KW-0862">Zinc</keyword>
<sequence>MSAARGFSAFAARSGNAVRGRSWWARAWVAAVEDTSLDHSALRRSRKVAGSGRVGPITVSPGRLAAAVDDPDAPDGLHASVALAVLGDEEWSRLLEQVAAESGHLAALLSGEVPRALVQAADAAGVALLPDIGDLDPECDCPDWGNPCVHAGALCYQAAWLLDEDPFVLLLLRGRDREEIVAALTAGPVSSAQDTGPPGEDRLAALVERAAGRARALLAGSRVP</sequence>
<feature type="domain" description="SWIM-type" evidence="2">
    <location>
        <begin position="124"/>
        <end position="159"/>
    </location>
</feature>
<protein>
    <submittedName>
        <fullName evidence="3">SWIM zinc finger protein</fullName>
    </submittedName>
</protein>
<name>A0A4Q7V1I1_PSEST</name>
<organism evidence="3 4">
    <name type="scientific">Pseudonocardia sediminis</name>
    <dbReference type="NCBI Taxonomy" id="1397368"/>
    <lineage>
        <taxon>Bacteria</taxon>
        <taxon>Bacillati</taxon>
        <taxon>Actinomycetota</taxon>
        <taxon>Actinomycetes</taxon>
        <taxon>Pseudonocardiales</taxon>
        <taxon>Pseudonocardiaceae</taxon>
        <taxon>Pseudonocardia</taxon>
    </lineage>
</organism>
<dbReference type="PANTHER" id="PTHR38133:SF1">
    <property type="entry name" value="SLR1429 PROTEIN"/>
    <property type="match status" value="1"/>
</dbReference>
<gene>
    <name evidence="3" type="ORF">EV383_3348</name>
</gene>
<dbReference type="PROSITE" id="PS50966">
    <property type="entry name" value="ZF_SWIM"/>
    <property type="match status" value="1"/>
</dbReference>
<reference evidence="3 4" key="1">
    <citation type="submission" date="2019-02" db="EMBL/GenBank/DDBJ databases">
        <title>Sequencing the genomes of 1000 actinobacteria strains.</title>
        <authorList>
            <person name="Klenk H.-P."/>
        </authorList>
    </citation>
    <scope>NUCLEOTIDE SEQUENCE [LARGE SCALE GENOMIC DNA]</scope>
    <source>
        <strain evidence="3 4">DSM 45779</strain>
    </source>
</reference>
<dbReference type="PANTHER" id="PTHR38133">
    <property type="entry name" value="SLR1429 PROTEIN"/>
    <property type="match status" value="1"/>
</dbReference>
<dbReference type="Proteomes" id="UP000291591">
    <property type="component" value="Unassembled WGS sequence"/>
</dbReference>
<evidence type="ECO:0000313" key="3">
    <source>
        <dbReference type="EMBL" id="RZT86453.1"/>
    </source>
</evidence>